<dbReference type="InterPro" id="IPR006091">
    <property type="entry name" value="Acyl-CoA_Oxase/DH_mid-dom"/>
</dbReference>
<dbReference type="Gene3D" id="2.40.110.10">
    <property type="entry name" value="Butyryl-CoA Dehydrogenase, subunit A, domain 2"/>
    <property type="match status" value="1"/>
</dbReference>
<comment type="similarity">
    <text evidence="2 7">Belongs to the acyl-CoA dehydrogenase family.</text>
</comment>
<dbReference type="EMBL" id="AP028679">
    <property type="protein sequence ID" value="BEQ14765.1"/>
    <property type="molecule type" value="Genomic_DNA"/>
</dbReference>
<evidence type="ECO:0000256" key="7">
    <source>
        <dbReference type="RuleBase" id="RU362125"/>
    </source>
</evidence>
<dbReference type="Pfam" id="PF02770">
    <property type="entry name" value="Acyl-CoA_dh_M"/>
    <property type="match status" value="1"/>
</dbReference>
<dbReference type="PROSITE" id="PS00073">
    <property type="entry name" value="ACYL_COA_DH_2"/>
    <property type="match status" value="1"/>
</dbReference>
<evidence type="ECO:0000259" key="8">
    <source>
        <dbReference type="Pfam" id="PF00441"/>
    </source>
</evidence>
<dbReference type="Gene3D" id="1.20.140.10">
    <property type="entry name" value="Butyryl-CoA Dehydrogenase, subunit A, domain 3"/>
    <property type="match status" value="1"/>
</dbReference>
<comment type="cofactor">
    <cofactor evidence="1 7">
        <name>FAD</name>
        <dbReference type="ChEBI" id="CHEBI:57692"/>
    </cofactor>
</comment>
<keyword evidence="6 7" id="KW-0560">Oxidoreductase</keyword>
<evidence type="ECO:0000256" key="1">
    <source>
        <dbReference type="ARBA" id="ARBA00001974"/>
    </source>
</evidence>
<dbReference type="SUPFAM" id="SSF56645">
    <property type="entry name" value="Acyl-CoA dehydrogenase NM domain-like"/>
    <property type="match status" value="1"/>
</dbReference>
<dbReference type="InterPro" id="IPR037069">
    <property type="entry name" value="AcylCoA_DH/ox_N_sf"/>
</dbReference>
<evidence type="ECO:0000259" key="10">
    <source>
        <dbReference type="Pfam" id="PF02771"/>
    </source>
</evidence>
<dbReference type="PANTHER" id="PTHR43884:SF12">
    <property type="entry name" value="ISOVALERYL-COA DEHYDROGENASE, MITOCHONDRIAL-RELATED"/>
    <property type="match status" value="1"/>
</dbReference>
<dbReference type="PANTHER" id="PTHR43884">
    <property type="entry name" value="ACYL-COA DEHYDROGENASE"/>
    <property type="match status" value="1"/>
</dbReference>
<keyword evidence="4 7" id="KW-0285">Flavoprotein</keyword>
<dbReference type="Pfam" id="PF00441">
    <property type="entry name" value="Acyl-CoA_dh_1"/>
    <property type="match status" value="1"/>
</dbReference>
<dbReference type="FunFam" id="2.40.110.10:FF:000002">
    <property type="entry name" value="Acyl-CoA dehydrogenase fadE12"/>
    <property type="match status" value="1"/>
</dbReference>
<dbReference type="KEGG" id="dmp:FAK_18310"/>
<dbReference type="RefSeq" id="WP_338606452.1">
    <property type="nucleotide sequence ID" value="NZ_AP028679.1"/>
</dbReference>
<feature type="domain" description="Acyl-CoA dehydrogenase/oxidase N-terminal" evidence="10">
    <location>
        <begin position="6"/>
        <end position="117"/>
    </location>
</feature>
<dbReference type="InterPro" id="IPR036250">
    <property type="entry name" value="AcylCo_DH-like_C"/>
</dbReference>
<evidence type="ECO:0000256" key="2">
    <source>
        <dbReference type="ARBA" id="ARBA00009347"/>
    </source>
</evidence>
<dbReference type="Proteomes" id="UP001366166">
    <property type="component" value="Chromosome"/>
</dbReference>
<dbReference type="Gene3D" id="1.10.540.10">
    <property type="entry name" value="Acyl-CoA dehydrogenase/oxidase, N-terminal domain"/>
    <property type="match status" value="1"/>
</dbReference>
<dbReference type="Pfam" id="PF02771">
    <property type="entry name" value="Acyl-CoA_dh_N"/>
    <property type="match status" value="1"/>
</dbReference>
<dbReference type="InterPro" id="IPR009075">
    <property type="entry name" value="AcylCo_DH/oxidase_C"/>
</dbReference>
<evidence type="ECO:0000313" key="12">
    <source>
        <dbReference type="Proteomes" id="UP001366166"/>
    </source>
</evidence>
<evidence type="ECO:0000256" key="5">
    <source>
        <dbReference type="ARBA" id="ARBA00022827"/>
    </source>
</evidence>
<evidence type="ECO:0000256" key="4">
    <source>
        <dbReference type="ARBA" id="ARBA00022630"/>
    </source>
</evidence>
<feature type="domain" description="Acyl-CoA oxidase/dehydrogenase middle" evidence="9">
    <location>
        <begin position="122"/>
        <end position="216"/>
    </location>
</feature>
<dbReference type="InterPro" id="IPR006089">
    <property type="entry name" value="Acyl-CoA_DH_CS"/>
</dbReference>
<dbReference type="InterPro" id="IPR013786">
    <property type="entry name" value="AcylCoA_DH/ox_N"/>
</dbReference>
<protein>
    <submittedName>
        <fullName evidence="11">Acyl-CoA dehydrogenase</fullName>
    </submittedName>
</protein>
<dbReference type="InterPro" id="IPR046373">
    <property type="entry name" value="Acyl-CoA_Oxase/DH_mid-dom_sf"/>
</dbReference>
<feature type="domain" description="Acyl-CoA dehydrogenase/oxidase C-terminal" evidence="8">
    <location>
        <begin position="228"/>
        <end position="366"/>
    </location>
</feature>
<accession>A0AAU9EFL5</accession>
<dbReference type="GO" id="GO:0003995">
    <property type="term" value="F:acyl-CoA dehydrogenase activity"/>
    <property type="evidence" value="ECO:0007669"/>
    <property type="project" value="InterPro"/>
</dbReference>
<dbReference type="AlphaFoldDB" id="A0AAU9EFL5"/>
<gene>
    <name evidence="11" type="ORF">FAK_18310</name>
</gene>
<dbReference type="GO" id="GO:0050660">
    <property type="term" value="F:flavin adenine dinucleotide binding"/>
    <property type="evidence" value="ECO:0007669"/>
    <property type="project" value="InterPro"/>
</dbReference>
<evidence type="ECO:0000259" key="9">
    <source>
        <dbReference type="Pfam" id="PF02770"/>
    </source>
</evidence>
<dbReference type="PIRSF" id="PIRSF016578">
    <property type="entry name" value="HsaA"/>
    <property type="match status" value="1"/>
</dbReference>
<comment type="subunit">
    <text evidence="3">Homotetramer.</text>
</comment>
<proteinExistence type="inferred from homology"/>
<sequence>MNIELTEDQRIITESIRKFLKNEIAPLVEEHESQRKTITKDIIKMLEPYGYASGLVAEEYGGLELDCLTYALMVEELSRTWASLRTMVTSSALVTKLLGRKGSPEQREKFLPRLMAMDDLACFALTEPNVGSDTRSIDTKAERDGYHYIINGTKTLITGGSLADVVLVYAQVKQPNGGKGITAFLVHRDESPFEAQDIPKMGMHCSPLSELAFVDCRVPAANRLGEEGAGQRIALTGLNEGRVNVTFAVVGLGQAALDASIRYAKERVQFGKPIASFQLVQDLIVQMALKVDTARLLGSHAARLLDQKKDCRREASFAKLFGTEAMVDVCNMAIQVHGGYGYTSEFPVERYFRDVRHLTMAEGTTQCNPPLK</sequence>
<dbReference type="InterPro" id="IPR009100">
    <property type="entry name" value="AcylCoA_DH/oxidase_NM_dom_sf"/>
</dbReference>
<organism evidence="11 12">
    <name type="scientific">Desulfoferula mesophila</name>
    <dbReference type="NCBI Taxonomy" id="3058419"/>
    <lineage>
        <taxon>Bacteria</taxon>
        <taxon>Pseudomonadati</taxon>
        <taxon>Thermodesulfobacteriota</taxon>
        <taxon>Desulfarculia</taxon>
        <taxon>Desulfarculales</taxon>
        <taxon>Desulfarculaceae</taxon>
        <taxon>Desulfoferula</taxon>
    </lineage>
</organism>
<keyword evidence="5 7" id="KW-0274">FAD</keyword>
<evidence type="ECO:0000256" key="3">
    <source>
        <dbReference type="ARBA" id="ARBA00011881"/>
    </source>
</evidence>
<evidence type="ECO:0000313" key="11">
    <source>
        <dbReference type="EMBL" id="BEQ14765.1"/>
    </source>
</evidence>
<dbReference type="FunFam" id="1.20.140.10:FF:000001">
    <property type="entry name" value="Acyl-CoA dehydrogenase"/>
    <property type="match status" value="1"/>
</dbReference>
<keyword evidence="12" id="KW-1185">Reference proteome</keyword>
<dbReference type="SUPFAM" id="SSF47203">
    <property type="entry name" value="Acyl-CoA dehydrogenase C-terminal domain-like"/>
    <property type="match status" value="1"/>
</dbReference>
<name>A0AAU9EFL5_9BACT</name>
<reference evidence="12" key="1">
    <citation type="journal article" date="2023" name="Arch. Microbiol.">
        <title>Desulfoferula mesophilus gen. nov. sp. nov., a mesophilic sulfate-reducing bacterium isolated from a brackish lake sediment.</title>
        <authorList>
            <person name="Watanabe T."/>
            <person name="Yabe T."/>
            <person name="Tsuji J.M."/>
            <person name="Fukui M."/>
        </authorList>
    </citation>
    <scope>NUCLEOTIDE SEQUENCE [LARGE SCALE GENOMIC DNA]</scope>
    <source>
        <strain evidence="12">12FAK</strain>
    </source>
</reference>
<evidence type="ECO:0000256" key="6">
    <source>
        <dbReference type="ARBA" id="ARBA00023002"/>
    </source>
</evidence>